<dbReference type="Proteomes" id="UP001171945">
    <property type="component" value="Unassembled WGS sequence"/>
</dbReference>
<protein>
    <recommendedName>
        <fullName evidence="3">PH domain-containing protein</fullName>
    </recommendedName>
</protein>
<proteinExistence type="predicted"/>
<sequence>MKAKLVFNDLSITPAKTESEAREWFTEMITAVADLIKKGICTTEINSNINLDDFLLTDDYGFIEWRYDDKVNRDTRLLASQLLTRKPVQASLQALEKAFDDFARSEFKLKEYPNIESTALGVALLHDGIAVSLPSKPLWCESHIEMIQRLYDENLENPDETFFIVRQVSRPNHVDIVIRDWRCSLSQHIKSATELVVQWTSAFPNLDMCDEYEQKMLPHLHGTTLKSVLDKLWKLDETCELWKKTKQEPTYYSMSANPESPGTMNIKELADMRISSCPYQGLQHFKMHCRIQFNQEGFAFTGW</sequence>
<evidence type="ECO:0000313" key="1">
    <source>
        <dbReference type="EMBL" id="MDM8562907.1"/>
    </source>
</evidence>
<keyword evidence="2" id="KW-1185">Reference proteome</keyword>
<gene>
    <name evidence="1" type="ORF">QUF54_06085</name>
</gene>
<name>A0ABT7VTM2_9GAMM</name>
<evidence type="ECO:0000313" key="2">
    <source>
        <dbReference type="Proteomes" id="UP001171945"/>
    </source>
</evidence>
<dbReference type="EMBL" id="JAUCGM010000345">
    <property type="protein sequence ID" value="MDM8562907.1"/>
    <property type="molecule type" value="Genomic_DNA"/>
</dbReference>
<reference evidence="1" key="1">
    <citation type="submission" date="2023-06" db="EMBL/GenBank/DDBJ databases">
        <title>Uncultivated large filamentous bacteria from sulfidic sediments reveal new species and different genomic features in energy metabolism and defense.</title>
        <authorList>
            <person name="Fonseca A."/>
        </authorList>
    </citation>
    <scope>NUCLEOTIDE SEQUENCE</scope>
    <source>
        <strain evidence="1">HSG4</strain>
    </source>
</reference>
<evidence type="ECO:0008006" key="3">
    <source>
        <dbReference type="Google" id="ProtNLM"/>
    </source>
</evidence>
<organism evidence="1 2">
    <name type="scientific">Candidatus Marithioploca araucensis</name>
    <dbReference type="NCBI Taxonomy" id="70273"/>
    <lineage>
        <taxon>Bacteria</taxon>
        <taxon>Pseudomonadati</taxon>
        <taxon>Pseudomonadota</taxon>
        <taxon>Gammaproteobacteria</taxon>
        <taxon>Thiotrichales</taxon>
        <taxon>Thiotrichaceae</taxon>
        <taxon>Candidatus Marithioploca</taxon>
    </lineage>
</organism>
<comment type="caution">
    <text evidence="1">The sequence shown here is derived from an EMBL/GenBank/DDBJ whole genome shotgun (WGS) entry which is preliminary data.</text>
</comment>
<accession>A0ABT7VTM2</accession>